<evidence type="ECO:0000256" key="3">
    <source>
        <dbReference type="ARBA" id="ARBA00022989"/>
    </source>
</evidence>
<gene>
    <name evidence="8" type="ORF">LWC34_49440</name>
</gene>
<keyword evidence="2 6" id="KW-0812">Transmembrane</keyword>
<evidence type="ECO:0000313" key="8">
    <source>
        <dbReference type="EMBL" id="MCE7010777.1"/>
    </source>
</evidence>
<protein>
    <submittedName>
        <fullName evidence="8">Lipopolysaccharide assembly protein LapA domain-containing protein</fullName>
    </submittedName>
</protein>
<evidence type="ECO:0000256" key="1">
    <source>
        <dbReference type="ARBA" id="ARBA00022475"/>
    </source>
</evidence>
<evidence type="ECO:0000256" key="4">
    <source>
        <dbReference type="ARBA" id="ARBA00023136"/>
    </source>
</evidence>
<dbReference type="EMBL" id="JAJVCN010000004">
    <property type="protein sequence ID" value="MCE7010777.1"/>
    <property type="molecule type" value="Genomic_DNA"/>
</dbReference>
<sequence>MTTNPETPPTDEIPVQEPRDPAGKGAVADSTTGKHAAADPAVVDPADAAAKDSSKSVTKATRISGTWIAVIVAIIVLVFLLIFILANLTSVTVSFLGMSGELPLGVALLFAAISGAILVALIGAARILQLRRRVRRAAKH</sequence>
<feature type="transmembrane region" description="Helical" evidence="6">
    <location>
        <begin position="106"/>
        <end position="128"/>
    </location>
</feature>
<dbReference type="Proteomes" id="UP001521150">
    <property type="component" value="Unassembled WGS sequence"/>
</dbReference>
<keyword evidence="3 6" id="KW-1133">Transmembrane helix</keyword>
<dbReference type="RefSeq" id="WP_233732971.1">
    <property type="nucleotide sequence ID" value="NZ_JAJVCN010000004.1"/>
</dbReference>
<feature type="transmembrane region" description="Helical" evidence="6">
    <location>
        <begin position="65"/>
        <end position="86"/>
    </location>
</feature>
<evidence type="ECO:0000313" key="9">
    <source>
        <dbReference type="Proteomes" id="UP001521150"/>
    </source>
</evidence>
<proteinExistence type="predicted"/>
<organism evidence="8 9">
    <name type="scientific">Kibdelosporangium philippinense</name>
    <dbReference type="NCBI Taxonomy" id="211113"/>
    <lineage>
        <taxon>Bacteria</taxon>
        <taxon>Bacillati</taxon>
        <taxon>Actinomycetota</taxon>
        <taxon>Actinomycetes</taxon>
        <taxon>Pseudonocardiales</taxon>
        <taxon>Pseudonocardiaceae</taxon>
        <taxon>Kibdelosporangium</taxon>
    </lineage>
</organism>
<dbReference type="Pfam" id="PF06305">
    <property type="entry name" value="LapA_dom"/>
    <property type="match status" value="1"/>
</dbReference>
<accession>A0ABS8ZT50</accession>
<dbReference type="InterPro" id="IPR010445">
    <property type="entry name" value="LapA_dom"/>
</dbReference>
<keyword evidence="4 6" id="KW-0472">Membrane</keyword>
<evidence type="ECO:0000256" key="5">
    <source>
        <dbReference type="SAM" id="MobiDB-lite"/>
    </source>
</evidence>
<name>A0ABS8ZT50_9PSEU</name>
<evidence type="ECO:0000256" key="2">
    <source>
        <dbReference type="ARBA" id="ARBA00022692"/>
    </source>
</evidence>
<reference evidence="8 9" key="1">
    <citation type="submission" date="2021-12" db="EMBL/GenBank/DDBJ databases">
        <title>Genome sequence of Kibdelosporangium philippinense ATCC 49844.</title>
        <authorList>
            <person name="Fedorov E.A."/>
            <person name="Omeragic M."/>
            <person name="Shalygina K.F."/>
            <person name="Maclea K.S."/>
        </authorList>
    </citation>
    <scope>NUCLEOTIDE SEQUENCE [LARGE SCALE GENOMIC DNA]</scope>
    <source>
        <strain evidence="8 9">ATCC 49844</strain>
    </source>
</reference>
<comment type="caution">
    <text evidence="8">The sequence shown here is derived from an EMBL/GenBank/DDBJ whole genome shotgun (WGS) entry which is preliminary data.</text>
</comment>
<feature type="domain" description="Lipopolysaccharide assembly protein A" evidence="7">
    <location>
        <begin position="87"/>
        <end position="139"/>
    </location>
</feature>
<feature type="region of interest" description="Disordered" evidence="5">
    <location>
        <begin position="1"/>
        <end position="37"/>
    </location>
</feature>
<evidence type="ECO:0000259" key="7">
    <source>
        <dbReference type="Pfam" id="PF06305"/>
    </source>
</evidence>
<keyword evidence="1" id="KW-1003">Cell membrane</keyword>
<evidence type="ECO:0000256" key="6">
    <source>
        <dbReference type="SAM" id="Phobius"/>
    </source>
</evidence>
<keyword evidence="9" id="KW-1185">Reference proteome</keyword>